<feature type="compositionally biased region" description="Polar residues" evidence="4">
    <location>
        <begin position="283"/>
        <end position="298"/>
    </location>
</feature>
<dbReference type="PANTHER" id="PTHR22812">
    <property type="entry name" value="CHROMOBOX PROTEIN"/>
    <property type="match status" value="1"/>
</dbReference>
<sequence length="1063" mass="116113">MYRNLNHTAHRSIGRCSNINYMHAILIFLNVLLTSGCIDHLANLQKLLLGYDTPPYMASVGENFMNKQLRVCRRRPKRRMAPKTEHSTSGPNNLKNVSQSTTLTTDSQHSDSMYLVEDIIGEKVIRGQKYYKVRWQGFPPESDSWEPEGNLTSVVDIIHSFHRKVNSSMELKTELSKDSSLVANSPASVPTPPCTPYCVASSTGKRLRGASEERQTSNNMNSTLNRKLGTKSRTRGRYEYIPKHELVASKTKYFDDIRDGKIDLISNDLYSRVKTRRRANEAPVTTSCGDSQQSGTYSTHDDSEHEAETSIDRLTTSTIKQEPQSPSSDCFNTGESLSGVQSSVDSMESDQIKRTFKEQVDSLAESIPDSITHSYSIPEMDSANSVPAVTCKTNNQETQCSFGDWQLSSGLHTTVSCGSSFLAQSNSVDVALSPIASAYTSSQLDHRDDFVTSSIRAVNTDAAQRDASTQSDNLGYSSPTAGHQSTVSSLRECVTAYFNLIASLHRPRPTDFSSSHETFSSSDSNSTDPCEAITLSALPRLLAYSPSAKIRTRQDLLGALNGQRWSLLAALPTREVEPLQTRMTESSGFCTLSTQTIDFPSIALEDLLQSPCSPLSTSSDDLNQKVITNSDLLVASVVKASGGSMLLDRLLALGLDPNVRLDSSIANESLFMLAVRLRRVHIVQALLDAGARPDHTEAGPPGRTALGLALASGDVDMATVLILAGANLYRVESETTALSLILRLLNAPASIDPLTRLSSIPTSQLRDKIRVADNLFPPIPSPSPPPGISLPTVPQSVLLNAAMNASTTACQNNALSTTPSTSGPSQCTVTTLSPPLNYLPPTVSPSVDSLRQLYDLVAAHHARLSVSVNSLVRNWLTRAGLVQIALVSPCQWINTRERSVTVSFTWPMSTHLIRPSDSSSSNRLVAPILLLVHGRVTPPACYDTWMDDEGPCLVQRVRLDQTIEQKPLGLHPFATTLFPLHWSAHVGREHRIRVDFHTQVSSSVSARPICVAVMVVAVSPNKDESTVPRVNRPLSFVSQSHRSPHAHRGSLHSPPFNPRRPFS</sequence>
<keyword evidence="5" id="KW-0472">Membrane</keyword>
<gene>
    <name evidence="7" type="ORF">EG68_08105</name>
</gene>
<feature type="region of interest" description="Disordered" evidence="4">
    <location>
        <begin position="461"/>
        <end position="484"/>
    </location>
</feature>
<feature type="region of interest" description="Disordered" evidence="4">
    <location>
        <begin position="76"/>
        <end position="107"/>
    </location>
</feature>
<dbReference type="PROSITE" id="PS50013">
    <property type="entry name" value="CHROMO_2"/>
    <property type="match status" value="1"/>
</dbReference>
<keyword evidence="2" id="KW-0539">Nucleus</keyword>
<comment type="subcellular location">
    <subcellularLocation>
        <location evidence="1">Nucleus</location>
    </subcellularLocation>
</comment>
<feature type="compositionally biased region" description="Basic and acidic residues" evidence="4">
    <location>
        <begin position="299"/>
        <end position="311"/>
    </location>
</feature>
<feature type="region of interest" description="Disordered" evidence="4">
    <location>
        <begin position="276"/>
        <end position="344"/>
    </location>
</feature>
<evidence type="ECO:0000259" key="6">
    <source>
        <dbReference type="PROSITE" id="PS50013"/>
    </source>
</evidence>
<organism evidence="7 8">
    <name type="scientific">Paragonimus skrjabini miyazakii</name>
    <dbReference type="NCBI Taxonomy" id="59628"/>
    <lineage>
        <taxon>Eukaryota</taxon>
        <taxon>Metazoa</taxon>
        <taxon>Spiralia</taxon>
        <taxon>Lophotrochozoa</taxon>
        <taxon>Platyhelminthes</taxon>
        <taxon>Trematoda</taxon>
        <taxon>Digenea</taxon>
        <taxon>Plagiorchiida</taxon>
        <taxon>Troglotremata</taxon>
        <taxon>Troglotrematidae</taxon>
        <taxon>Paragonimus</taxon>
    </lineage>
</organism>
<dbReference type="PROSITE" id="PS50297">
    <property type="entry name" value="ANK_REP_REGION"/>
    <property type="match status" value="1"/>
</dbReference>
<keyword evidence="3" id="KW-0040">ANK repeat</keyword>
<feature type="repeat" description="ANK" evidence="3">
    <location>
        <begin position="701"/>
        <end position="733"/>
    </location>
</feature>
<feature type="transmembrane region" description="Helical" evidence="5">
    <location>
        <begin position="21"/>
        <end position="42"/>
    </location>
</feature>
<dbReference type="InterPro" id="IPR036770">
    <property type="entry name" value="Ankyrin_rpt-contain_sf"/>
</dbReference>
<evidence type="ECO:0000313" key="7">
    <source>
        <dbReference type="EMBL" id="KAF7255434.1"/>
    </source>
</evidence>
<dbReference type="Proteomes" id="UP000822476">
    <property type="component" value="Unassembled WGS sequence"/>
</dbReference>
<dbReference type="PROSITE" id="PS50088">
    <property type="entry name" value="ANK_REPEAT"/>
    <property type="match status" value="1"/>
</dbReference>
<keyword evidence="5" id="KW-0812">Transmembrane</keyword>
<dbReference type="PROSITE" id="PS00598">
    <property type="entry name" value="CHROMO_1"/>
    <property type="match status" value="1"/>
</dbReference>
<evidence type="ECO:0000256" key="4">
    <source>
        <dbReference type="SAM" id="MobiDB-lite"/>
    </source>
</evidence>
<dbReference type="Pfam" id="PF00385">
    <property type="entry name" value="Chromo"/>
    <property type="match status" value="1"/>
</dbReference>
<accession>A0A8S9YKV2</accession>
<keyword evidence="5" id="KW-1133">Transmembrane helix</keyword>
<feature type="region of interest" description="Disordered" evidence="4">
    <location>
        <begin position="1038"/>
        <end position="1063"/>
    </location>
</feature>
<dbReference type="OrthoDB" id="1918685at2759"/>
<proteinExistence type="predicted"/>
<dbReference type="SUPFAM" id="SSF54160">
    <property type="entry name" value="Chromo domain-like"/>
    <property type="match status" value="1"/>
</dbReference>
<protein>
    <recommendedName>
        <fullName evidence="6">Chromo domain-containing protein</fullName>
    </recommendedName>
</protein>
<dbReference type="InterPro" id="IPR000953">
    <property type="entry name" value="Chromo/chromo_shadow_dom"/>
</dbReference>
<evidence type="ECO:0000256" key="2">
    <source>
        <dbReference type="ARBA" id="ARBA00023242"/>
    </source>
</evidence>
<feature type="region of interest" description="Disordered" evidence="4">
    <location>
        <begin position="207"/>
        <end position="226"/>
    </location>
</feature>
<dbReference type="CDD" id="cd00024">
    <property type="entry name" value="CD_CSD"/>
    <property type="match status" value="1"/>
</dbReference>
<comment type="caution">
    <text evidence="7">The sequence shown here is derived from an EMBL/GenBank/DDBJ whole genome shotgun (WGS) entry which is preliminary data.</text>
</comment>
<dbReference type="SUPFAM" id="SSF48403">
    <property type="entry name" value="Ankyrin repeat"/>
    <property type="match status" value="1"/>
</dbReference>
<evidence type="ECO:0000256" key="1">
    <source>
        <dbReference type="ARBA" id="ARBA00004123"/>
    </source>
</evidence>
<name>A0A8S9YKV2_9TREM</name>
<evidence type="ECO:0000256" key="3">
    <source>
        <dbReference type="PROSITE-ProRule" id="PRU00023"/>
    </source>
</evidence>
<dbReference type="InterPro" id="IPR051219">
    <property type="entry name" value="Heterochromatin_chromo-domain"/>
</dbReference>
<feature type="compositionally biased region" description="Polar residues" evidence="4">
    <location>
        <begin position="87"/>
        <end position="107"/>
    </location>
</feature>
<dbReference type="Gene3D" id="1.25.40.20">
    <property type="entry name" value="Ankyrin repeat-containing domain"/>
    <property type="match status" value="1"/>
</dbReference>
<dbReference type="SMART" id="SM00248">
    <property type="entry name" value="ANK"/>
    <property type="match status" value="2"/>
</dbReference>
<dbReference type="InterPro" id="IPR002110">
    <property type="entry name" value="Ankyrin_rpt"/>
</dbReference>
<dbReference type="InterPro" id="IPR023780">
    <property type="entry name" value="Chromo_domain"/>
</dbReference>
<dbReference type="GO" id="GO:0005634">
    <property type="term" value="C:nucleus"/>
    <property type="evidence" value="ECO:0007669"/>
    <property type="project" value="UniProtKB-SubCell"/>
</dbReference>
<evidence type="ECO:0000256" key="5">
    <source>
        <dbReference type="SAM" id="Phobius"/>
    </source>
</evidence>
<dbReference type="InterPro" id="IPR016197">
    <property type="entry name" value="Chromo-like_dom_sf"/>
</dbReference>
<feature type="domain" description="Chromo" evidence="6">
    <location>
        <begin position="114"/>
        <end position="173"/>
    </location>
</feature>
<dbReference type="AlphaFoldDB" id="A0A8S9YKV2"/>
<dbReference type="InterPro" id="IPR023779">
    <property type="entry name" value="Chromodomain_CS"/>
</dbReference>
<feature type="compositionally biased region" description="Polar residues" evidence="4">
    <location>
        <begin position="312"/>
        <end position="344"/>
    </location>
</feature>
<dbReference type="Gene3D" id="2.40.50.40">
    <property type="match status" value="1"/>
</dbReference>
<dbReference type="EMBL" id="JTDE01003989">
    <property type="protein sequence ID" value="KAF7255434.1"/>
    <property type="molecule type" value="Genomic_DNA"/>
</dbReference>
<feature type="compositionally biased region" description="Polar residues" evidence="4">
    <location>
        <begin position="466"/>
        <end position="484"/>
    </location>
</feature>
<dbReference type="SMART" id="SM00298">
    <property type="entry name" value="CHROMO"/>
    <property type="match status" value="1"/>
</dbReference>
<evidence type="ECO:0000313" key="8">
    <source>
        <dbReference type="Proteomes" id="UP000822476"/>
    </source>
</evidence>
<feature type="compositionally biased region" description="Polar residues" evidence="4">
    <location>
        <begin position="216"/>
        <end position="225"/>
    </location>
</feature>
<keyword evidence="8" id="KW-1185">Reference proteome</keyword>
<reference evidence="7" key="1">
    <citation type="submission" date="2019-07" db="EMBL/GenBank/DDBJ databases">
        <title>Annotation for the trematode Paragonimus miyazaki's.</title>
        <authorList>
            <person name="Choi Y.-J."/>
        </authorList>
    </citation>
    <scope>NUCLEOTIDE SEQUENCE</scope>
    <source>
        <strain evidence="7">Japan</strain>
    </source>
</reference>